<keyword evidence="1" id="KW-1133">Transmembrane helix</keyword>
<dbReference type="SUPFAM" id="SSF51338">
    <property type="entry name" value="Composite domain of metallo-dependent hydrolases"/>
    <property type="match status" value="1"/>
</dbReference>
<comment type="caution">
    <text evidence="3">The sequence shown here is derived from an EMBL/GenBank/DDBJ whole genome shotgun (WGS) entry which is preliminary data.</text>
</comment>
<dbReference type="CDD" id="cd01300">
    <property type="entry name" value="YtcJ_like"/>
    <property type="match status" value="1"/>
</dbReference>
<dbReference type="EMBL" id="JAACJP010000030">
    <property type="protein sequence ID" value="KAF5376082.1"/>
    <property type="molecule type" value="Genomic_DNA"/>
</dbReference>
<dbReference type="Gene3D" id="3.20.20.140">
    <property type="entry name" value="Metal-dependent hydrolases"/>
    <property type="match status" value="1"/>
</dbReference>
<dbReference type="AlphaFoldDB" id="A0A8H5H3L2"/>
<dbReference type="Gene3D" id="3.10.310.70">
    <property type="match status" value="1"/>
</dbReference>
<organism evidence="3 4">
    <name type="scientific">Tricholomella constricta</name>
    <dbReference type="NCBI Taxonomy" id="117010"/>
    <lineage>
        <taxon>Eukaryota</taxon>
        <taxon>Fungi</taxon>
        <taxon>Dikarya</taxon>
        <taxon>Basidiomycota</taxon>
        <taxon>Agaricomycotina</taxon>
        <taxon>Agaricomycetes</taxon>
        <taxon>Agaricomycetidae</taxon>
        <taxon>Agaricales</taxon>
        <taxon>Tricholomatineae</taxon>
        <taxon>Lyophyllaceae</taxon>
        <taxon>Tricholomella</taxon>
    </lineage>
</organism>
<keyword evidence="4" id="KW-1185">Reference proteome</keyword>
<dbReference type="PANTHER" id="PTHR22642:SF2">
    <property type="entry name" value="PROTEIN LONG AFTER FAR-RED 3"/>
    <property type="match status" value="1"/>
</dbReference>
<dbReference type="InterPro" id="IPR011059">
    <property type="entry name" value="Metal-dep_hydrolase_composite"/>
</dbReference>
<dbReference type="Pfam" id="PF07969">
    <property type="entry name" value="Amidohydro_3"/>
    <property type="match status" value="1"/>
</dbReference>
<dbReference type="PANTHER" id="PTHR22642">
    <property type="entry name" value="IMIDAZOLONEPROPIONASE"/>
    <property type="match status" value="1"/>
</dbReference>
<dbReference type="Proteomes" id="UP000565441">
    <property type="component" value="Unassembled WGS sequence"/>
</dbReference>
<sequence>MSEKSSASSKAYNRFPLGASWIFSAILVSFLVSGWFFDAYDNLLSLNSYILCSESHNIYTVDELRPRVECISIKGSTIIDTGSFDEVTERGLLRSGLFPHLPNLVLKIIHRSPRVFKVNPQSVVVPGLADAHAHILQYGFMKELSLATTTSIEGVVERIKEYILAHPDILNDKTRWIQGMGWDQTKWPGALFPTAADLDQDPLLKGRPISLSRVDVHAKWVSPRVLELMGDLPDKVDGGSIVRDTDGRPTGIFVDNAMALIPTPEWTEDRMTQFFETTMRDALAHGLTSIHDAMSFPDYIQFYKKKADEGKLPNRLYLMGHSPSNDYWGAQIPQLIDYGKHGRLTVRSVKLVTDGALGSWGAALLEPYSDKPDFSGLILTPPKELSDLVHKFWKDGFQVNIHCIGDRANHVVLDIFEDIMSNHGANATEWRPRIEHAQIMTMEDLQRSGKLGVLASVQPTHATSDMAYAETRLGPDRIKGAYAYQTLLQASPNHVLPLGSDFPVESINPLLGFYAAVARLYVDGSSPHGEGGWYPQEKLTRAQALKGMTLDAAYASFAENSLGSLTPGKKADFVVFDGDIMTIPFADILKTKVSATAIDGKVVYGSL</sequence>
<dbReference type="InterPro" id="IPR013108">
    <property type="entry name" value="Amidohydro_3"/>
</dbReference>
<dbReference type="Gene3D" id="2.30.40.10">
    <property type="entry name" value="Urease, subunit C, domain 1"/>
    <property type="match status" value="1"/>
</dbReference>
<evidence type="ECO:0000313" key="4">
    <source>
        <dbReference type="Proteomes" id="UP000565441"/>
    </source>
</evidence>
<name>A0A8H5H3L2_9AGAR</name>
<gene>
    <name evidence="3" type="ORF">D9615_007734</name>
</gene>
<accession>A0A8H5H3L2</accession>
<evidence type="ECO:0000313" key="3">
    <source>
        <dbReference type="EMBL" id="KAF5376082.1"/>
    </source>
</evidence>
<dbReference type="GO" id="GO:0016810">
    <property type="term" value="F:hydrolase activity, acting on carbon-nitrogen (but not peptide) bonds"/>
    <property type="evidence" value="ECO:0007669"/>
    <property type="project" value="InterPro"/>
</dbReference>
<evidence type="ECO:0000259" key="2">
    <source>
        <dbReference type="Pfam" id="PF07969"/>
    </source>
</evidence>
<feature type="domain" description="Amidohydrolase 3" evidence="2">
    <location>
        <begin position="123"/>
        <end position="604"/>
    </location>
</feature>
<keyword evidence="1" id="KW-0812">Transmembrane</keyword>
<dbReference type="OrthoDB" id="3501663at2759"/>
<dbReference type="InterPro" id="IPR032466">
    <property type="entry name" value="Metal_Hydrolase"/>
</dbReference>
<dbReference type="SUPFAM" id="SSF51556">
    <property type="entry name" value="Metallo-dependent hydrolases"/>
    <property type="match status" value="1"/>
</dbReference>
<keyword evidence="1" id="KW-0472">Membrane</keyword>
<reference evidence="3 4" key="1">
    <citation type="journal article" date="2020" name="ISME J.">
        <title>Uncovering the hidden diversity of litter-decomposition mechanisms in mushroom-forming fungi.</title>
        <authorList>
            <person name="Floudas D."/>
            <person name="Bentzer J."/>
            <person name="Ahren D."/>
            <person name="Johansson T."/>
            <person name="Persson P."/>
            <person name="Tunlid A."/>
        </authorList>
    </citation>
    <scope>NUCLEOTIDE SEQUENCE [LARGE SCALE GENOMIC DNA]</scope>
    <source>
        <strain evidence="3 4">CBS 661.87</strain>
    </source>
</reference>
<protein>
    <recommendedName>
        <fullName evidence="2">Amidohydrolase 3 domain-containing protein</fullName>
    </recommendedName>
</protein>
<evidence type="ECO:0000256" key="1">
    <source>
        <dbReference type="SAM" id="Phobius"/>
    </source>
</evidence>
<proteinExistence type="predicted"/>
<feature type="transmembrane region" description="Helical" evidence="1">
    <location>
        <begin position="12"/>
        <end position="37"/>
    </location>
</feature>
<dbReference type="InterPro" id="IPR033932">
    <property type="entry name" value="YtcJ-like"/>
</dbReference>